<keyword evidence="3" id="KW-0804">Transcription</keyword>
<dbReference type="PANTHER" id="PTHR43130:SF3">
    <property type="entry name" value="HTH-TYPE TRANSCRIPTIONAL REGULATOR RV1931C"/>
    <property type="match status" value="1"/>
</dbReference>
<dbReference type="GO" id="GO:0043565">
    <property type="term" value="F:sequence-specific DNA binding"/>
    <property type="evidence" value="ECO:0007669"/>
    <property type="project" value="InterPro"/>
</dbReference>
<comment type="caution">
    <text evidence="5">The sequence shown here is derived from an EMBL/GenBank/DDBJ whole genome shotgun (WGS) entry which is preliminary data.</text>
</comment>
<dbReference type="InterPro" id="IPR052158">
    <property type="entry name" value="INH-QAR"/>
</dbReference>
<evidence type="ECO:0000256" key="2">
    <source>
        <dbReference type="ARBA" id="ARBA00023125"/>
    </source>
</evidence>
<dbReference type="InterPro" id="IPR009057">
    <property type="entry name" value="Homeodomain-like_sf"/>
</dbReference>
<dbReference type="InterPro" id="IPR018062">
    <property type="entry name" value="HTH_AraC-typ_CS"/>
</dbReference>
<dbReference type="GO" id="GO:0003700">
    <property type="term" value="F:DNA-binding transcription factor activity"/>
    <property type="evidence" value="ECO:0007669"/>
    <property type="project" value="InterPro"/>
</dbReference>
<dbReference type="InterPro" id="IPR002818">
    <property type="entry name" value="DJ-1/PfpI"/>
</dbReference>
<dbReference type="Pfam" id="PF01965">
    <property type="entry name" value="DJ-1_PfpI"/>
    <property type="match status" value="1"/>
</dbReference>
<dbReference type="InterPro" id="IPR029062">
    <property type="entry name" value="Class_I_gatase-like"/>
</dbReference>
<protein>
    <submittedName>
        <fullName evidence="5">Helix-turn-helix domain-containing protein</fullName>
    </submittedName>
</protein>
<reference evidence="5 6" key="1">
    <citation type="submission" date="2019-11" db="EMBL/GenBank/DDBJ databases">
        <title>Novel species isolated from a subtropical stream in China.</title>
        <authorList>
            <person name="Lu H."/>
        </authorList>
    </citation>
    <scope>NUCLEOTIDE SEQUENCE [LARGE SCALE GENOMIC DNA]</scope>
    <source>
        <strain evidence="5 6">FT80W</strain>
    </source>
</reference>
<proteinExistence type="predicted"/>
<dbReference type="Pfam" id="PF12833">
    <property type="entry name" value="HTH_18"/>
    <property type="match status" value="1"/>
</dbReference>
<evidence type="ECO:0000256" key="3">
    <source>
        <dbReference type="ARBA" id="ARBA00023163"/>
    </source>
</evidence>
<accession>A0A6I2LCU4</accession>
<organism evidence="5 6">
    <name type="scientific">Duganella guangzhouensis</name>
    <dbReference type="NCBI Taxonomy" id="2666084"/>
    <lineage>
        <taxon>Bacteria</taxon>
        <taxon>Pseudomonadati</taxon>
        <taxon>Pseudomonadota</taxon>
        <taxon>Betaproteobacteria</taxon>
        <taxon>Burkholderiales</taxon>
        <taxon>Oxalobacteraceae</taxon>
        <taxon>Telluria group</taxon>
        <taxon>Duganella</taxon>
    </lineage>
</organism>
<dbReference type="SUPFAM" id="SSF52317">
    <property type="entry name" value="Class I glutamine amidotransferase-like"/>
    <property type="match status" value="1"/>
</dbReference>
<gene>
    <name evidence="5" type="ORF">GJ699_29120</name>
</gene>
<dbReference type="Gene3D" id="3.40.50.880">
    <property type="match status" value="1"/>
</dbReference>
<dbReference type="EMBL" id="WKJK01000022">
    <property type="protein sequence ID" value="MRW94059.1"/>
    <property type="molecule type" value="Genomic_DNA"/>
</dbReference>
<evidence type="ECO:0000313" key="6">
    <source>
        <dbReference type="Proteomes" id="UP000433309"/>
    </source>
</evidence>
<evidence type="ECO:0000313" key="5">
    <source>
        <dbReference type="EMBL" id="MRW94059.1"/>
    </source>
</evidence>
<dbReference type="PROSITE" id="PS00041">
    <property type="entry name" value="HTH_ARAC_FAMILY_1"/>
    <property type="match status" value="1"/>
</dbReference>
<dbReference type="Gene3D" id="1.10.10.60">
    <property type="entry name" value="Homeodomain-like"/>
    <property type="match status" value="1"/>
</dbReference>
<dbReference type="Proteomes" id="UP000433309">
    <property type="component" value="Unassembled WGS sequence"/>
</dbReference>
<dbReference type="InterPro" id="IPR018060">
    <property type="entry name" value="HTH_AraC"/>
</dbReference>
<keyword evidence="6" id="KW-1185">Reference proteome</keyword>
<sequence>MEQPLCAPQPTRKSGPKAYIRYNRAMNTPTARRHRIAVIAFDGITPFHLSVPGMVFRDAQIFDLRICAADPSPLRTTAGFDITVRHTLRALTDADIVIVPTWHDDCRPAPAKLLEALRRSHKRGARLVGLCLGAFTLAEAGLLDQRRATTHWAYADTLAERYPAIAVDSEVLYVDDEILTSAGVAAGLDCCLHLLRQLCGADAANHVARQLVVAPHRQGGQAQFIERPVPASGSDDRFTQVLDWVNRHLAEHHSIDTLATRAAMSRRNFTRHFRDATGTSFKQWLLNQRVTHAQRLLETSELSMEMVAQEAGFGSALSLRQHFRAHLRTSPSDYRRQFRAGG</sequence>
<evidence type="ECO:0000256" key="1">
    <source>
        <dbReference type="ARBA" id="ARBA00023015"/>
    </source>
</evidence>
<evidence type="ECO:0000259" key="4">
    <source>
        <dbReference type="PROSITE" id="PS01124"/>
    </source>
</evidence>
<feature type="domain" description="HTH araC/xylS-type" evidence="4">
    <location>
        <begin position="239"/>
        <end position="337"/>
    </location>
</feature>
<dbReference type="SUPFAM" id="SSF46689">
    <property type="entry name" value="Homeodomain-like"/>
    <property type="match status" value="2"/>
</dbReference>
<keyword evidence="2" id="KW-0238">DNA-binding</keyword>
<name>A0A6I2LCU4_9BURK</name>
<dbReference type="PROSITE" id="PS01124">
    <property type="entry name" value="HTH_ARAC_FAMILY_2"/>
    <property type="match status" value="1"/>
</dbReference>
<dbReference type="SMART" id="SM00342">
    <property type="entry name" value="HTH_ARAC"/>
    <property type="match status" value="1"/>
</dbReference>
<dbReference type="AlphaFoldDB" id="A0A6I2LCU4"/>
<dbReference type="CDD" id="cd03137">
    <property type="entry name" value="GATase1_AraC_1"/>
    <property type="match status" value="1"/>
</dbReference>
<dbReference type="PANTHER" id="PTHR43130">
    <property type="entry name" value="ARAC-FAMILY TRANSCRIPTIONAL REGULATOR"/>
    <property type="match status" value="1"/>
</dbReference>
<keyword evidence="1" id="KW-0805">Transcription regulation</keyword>